<proteinExistence type="predicted"/>
<comment type="caution">
    <text evidence="1">The sequence shown here is derived from an EMBL/GenBank/DDBJ whole genome shotgun (WGS) entry which is preliminary data.</text>
</comment>
<keyword evidence="2" id="KW-1185">Reference proteome</keyword>
<evidence type="ECO:0000313" key="2">
    <source>
        <dbReference type="Proteomes" id="UP000638836"/>
    </source>
</evidence>
<gene>
    <name evidence="1" type="ORF">GLO26_11570</name>
</gene>
<reference evidence="1 2" key="1">
    <citation type="journal article" date="2020" name="Microorganisms">
        <title>New Insight into Antimicrobial Compounds from Food and Marine-Sourced Carnobacterium Species through Phenotype and Genome Analyses.</title>
        <authorList>
            <person name="Begrem S."/>
            <person name="Ivaniuk F."/>
            <person name="Gigout-Chevalier F."/>
            <person name="Kolypczuk L."/>
            <person name="Bonnetot S."/>
            <person name="Leroi F."/>
            <person name="Grovel O."/>
            <person name="Delbarre-Ladrat C."/>
            <person name="Passerini D."/>
        </authorList>
    </citation>
    <scope>NUCLEOTIDE SEQUENCE [LARGE SCALE GENOMIC DNA]</scope>
    <source>
        <strain evidence="1 2">MIP2551</strain>
    </source>
</reference>
<dbReference type="RefSeq" id="WP_187949236.1">
    <property type="nucleotide sequence ID" value="NZ_WNJQ01000020.1"/>
</dbReference>
<sequence length="109" mass="12535">MDKKRYEFTLNPRIKVGELSSNQKYEFISVIYTNSWQLKIVAIGQPAFATVEVMEELNNIIDFYSQKLNTDNLMVINLRFDTSTHLKSGNGASNFSMVFAYGDLVRLIE</sequence>
<dbReference type="EMBL" id="WNJQ01000020">
    <property type="protein sequence ID" value="MBC9826410.1"/>
    <property type="molecule type" value="Genomic_DNA"/>
</dbReference>
<accession>A0ABR7TFM6</accession>
<protein>
    <submittedName>
        <fullName evidence="1">Uncharacterized protein</fullName>
    </submittedName>
</protein>
<dbReference type="Proteomes" id="UP000638836">
    <property type="component" value="Unassembled WGS sequence"/>
</dbReference>
<organism evidence="1 2">
    <name type="scientific">Carnobacterium inhibens</name>
    <dbReference type="NCBI Taxonomy" id="147709"/>
    <lineage>
        <taxon>Bacteria</taxon>
        <taxon>Bacillati</taxon>
        <taxon>Bacillota</taxon>
        <taxon>Bacilli</taxon>
        <taxon>Lactobacillales</taxon>
        <taxon>Carnobacteriaceae</taxon>
        <taxon>Carnobacterium</taxon>
    </lineage>
</organism>
<evidence type="ECO:0000313" key="1">
    <source>
        <dbReference type="EMBL" id="MBC9826410.1"/>
    </source>
</evidence>
<name>A0ABR7TFM6_9LACT</name>